<dbReference type="EMBL" id="OY731402">
    <property type="protein sequence ID" value="CAJ1956193.1"/>
    <property type="molecule type" value="Genomic_DNA"/>
</dbReference>
<evidence type="ECO:0000313" key="1">
    <source>
        <dbReference type="EMBL" id="CAJ1956193.1"/>
    </source>
</evidence>
<gene>
    <name evidence="1" type="ORF">AYBTSS11_LOCUS16527</name>
</gene>
<name>A0AA86VQA7_9FABA</name>
<accession>A0AA86VQA7</accession>
<evidence type="ECO:0000313" key="2">
    <source>
        <dbReference type="Proteomes" id="UP001189624"/>
    </source>
</evidence>
<dbReference type="Proteomes" id="UP001189624">
    <property type="component" value="Chromosome 5"/>
</dbReference>
<dbReference type="Gramene" id="rna-AYBTSS11_LOCUS16527">
    <property type="protein sequence ID" value="CAJ1956193.1"/>
    <property type="gene ID" value="gene-AYBTSS11_LOCUS16527"/>
</dbReference>
<sequence>MVNAVIIAIAVAVADNVENNSGINKSCRSKYENTKTKKKQLVAARTRIDGYETLEASQANHQPEKRQHTVQISVERTITGHYM</sequence>
<keyword evidence="2" id="KW-1185">Reference proteome</keyword>
<reference evidence="1" key="1">
    <citation type="submission" date="2023-10" db="EMBL/GenBank/DDBJ databases">
        <authorList>
            <person name="Domelevo Entfellner J.-B."/>
        </authorList>
    </citation>
    <scope>NUCLEOTIDE SEQUENCE</scope>
</reference>
<proteinExistence type="predicted"/>
<dbReference type="AlphaFoldDB" id="A0AA86VQA7"/>
<protein>
    <submittedName>
        <fullName evidence="1">Uncharacterized protein</fullName>
    </submittedName>
</protein>
<organism evidence="1 2">
    <name type="scientific">Sphenostylis stenocarpa</name>
    <dbReference type="NCBI Taxonomy" id="92480"/>
    <lineage>
        <taxon>Eukaryota</taxon>
        <taxon>Viridiplantae</taxon>
        <taxon>Streptophyta</taxon>
        <taxon>Embryophyta</taxon>
        <taxon>Tracheophyta</taxon>
        <taxon>Spermatophyta</taxon>
        <taxon>Magnoliopsida</taxon>
        <taxon>eudicotyledons</taxon>
        <taxon>Gunneridae</taxon>
        <taxon>Pentapetalae</taxon>
        <taxon>rosids</taxon>
        <taxon>fabids</taxon>
        <taxon>Fabales</taxon>
        <taxon>Fabaceae</taxon>
        <taxon>Papilionoideae</taxon>
        <taxon>50 kb inversion clade</taxon>
        <taxon>NPAAA clade</taxon>
        <taxon>indigoferoid/millettioid clade</taxon>
        <taxon>Phaseoleae</taxon>
        <taxon>Sphenostylis</taxon>
    </lineage>
</organism>